<feature type="region of interest" description="Disordered" evidence="1">
    <location>
        <begin position="170"/>
        <end position="195"/>
    </location>
</feature>
<name>A0ABY2XL44_9GAMM</name>
<sequence length="195" mass="21602">MSTLPNKRVLLGRFSGANQTSRKCGLYEKSMKISVLVLLAFLSGCAAVDVSKTDVVGGIVGKCYEFTEEGELLKVSGSDKERVMKFTWSYLFLSTEGQSLRRKNKDVELVKTLEPGTKLEITKVIKYPYGSAGQCWVVKARLLDVDTKGKAVEIPSCWVWDKPIWVSPESPSQLEQGPEHELRVDTPVLTPSPCS</sequence>
<proteinExistence type="predicted"/>
<evidence type="ECO:0000313" key="2">
    <source>
        <dbReference type="EMBL" id="TMW11949.1"/>
    </source>
</evidence>
<evidence type="ECO:0008006" key="4">
    <source>
        <dbReference type="Google" id="ProtNLM"/>
    </source>
</evidence>
<organism evidence="2 3">
    <name type="scientific">Alloalcanivorax gelatiniphagus</name>
    <dbReference type="NCBI Taxonomy" id="1194167"/>
    <lineage>
        <taxon>Bacteria</taxon>
        <taxon>Pseudomonadati</taxon>
        <taxon>Pseudomonadota</taxon>
        <taxon>Gammaproteobacteria</taxon>
        <taxon>Oceanospirillales</taxon>
        <taxon>Alcanivoracaceae</taxon>
        <taxon>Alloalcanivorax</taxon>
    </lineage>
</organism>
<evidence type="ECO:0000313" key="3">
    <source>
        <dbReference type="Proteomes" id="UP000739180"/>
    </source>
</evidence>
<accession>A0ABY2XL44</accession>
<dbReference type="RefSeq" id="WP_138773094.1">
    <property type="nucleotide sequence ID" value="NZ_JBHSSX010000003.1"/>
</dbReference>
<gene>
    <name evidence="2" type="ORF">FGS76_13055</name>
</gene>
<keyword evidence="3" id="KW-1185">Reference proteome</keyword>
<dbReference type="Proteomes" id="UP000739180">
    <property type="component" value="Unassembled WGS sequence"/>
</dbReference>
<dbReference type="EMBL" id="VCQT01000038">
    <property type="protein sequence ID" value="TMW11949.1"/>
    <property type="molecule type" value="Genomic_DNA"/>
</dbReference>
<comment type="caution">
    <text evidence="2">The sequence shown here is derived from an EMBL/GenBank/DDBJ whole genome shotgun (WGS) entry which is preliminary data.</text>
</comment>
<evidence type="ECO:0000256" key="1">
    <source>
        <dbReference type="SAM" id="MobiDB-lite"/>
    </source>
</evidence>
<reference evidence="2 3" key="1">
    <citation type="submission" date="2019-05" db="EMBL/GenBank/DDBJ databases">
        <title>Genome of Alcanivorax gelatiniphagus, an oil degrading marine bacteria.</title>
        <authorList>
            <person name="Kwon K.K."/>
        </authorList>
    </citation>
    <scope>NUCLEOTIDE SEQUENCE [LARGE SCALE GENOMIC DNA]</scope>
    <source>
        <strain evidence="2 3">MEBiC 08158</strain>
    </source>
</reference>
<protein>
    <recommendedName>
        <fullName evidence="4">Lipoprotein</fullName>
    </recommendedName>
</protein>